<keyword evidence="1" id="KW-1185">Reference proteome</keyword>
<organism evidence="1 2">
    <name type="scientific">Echinops telfairi</name>
    <name type="common">Lesser hedgehog tenrec</name>
    <dbReference type="NCBI Taxonomy" id="9371"/>
    <lineage>
        <taxon>Eukaryota</taxon>
        <taxon>Metazoa</taxon>
        <taxon>Chordata</taxon>
        <taxon>Craniata</taxon>
        <taxon>Vertebrata</taxon>
        <taxon>Euteleostomi</taxon>
        <taxon>Mammalia</taxon>
        <taxon>Eutheria</taxon>
        <taxon>Afrotheria</taxon>
        <taxon>Tenrecidae</taxon>
        <taxon>Tenrecinae</taxon>
        <taxon>Echinops</taxon>
    </lineage>
</organism>
<dbReference type="RefSeq" id="XP_045148197.1">
    <property type="nucleotide sequence ID" value="XM_045292262.1"/>
</dbReference>
<name>A0AC55D8X4_ECHTE</name>
<proteinExistence type="predicted"/>
<evidence type="ECO:0000313" key="2">
    <source>
        <dbReference type="RefSeq" id="XP_045148197.1"/>
    </source>
</evidence>
<sequence length="221" mass="23210">MALVLQLLLLSGAQGDPVASVEGHSGELVNISCVGISNPIRWAWAPSFPACKGLSKGRRRILSASLSSGPTAPAAQPFAGRLRTLGPGIGRLQLLLSAGDSGTFYCKGGGKESGTAVRVLEDRADCRPPEGCWSSPGGCTGAPCGTNLDHSPDLLCPPHKVRAQLPPRPRPVMEEPKPPAQEDGEQSLLYANLDQMALRNPRRLTLEVPADASTTVYTVVI</sequence>
<accession>A0AC55D8X4</accession>
<gene>
    <name evidence="2" type="primary">MPIG6B</name>
</gene>
<evidence type="ECO:0000313" key="1">
    <source>
        <dbReference type="Proteomes" id="UP000694863"/>
    </source>
</evidence>
<protein>
    <submittedName>
        <fullName evidence="2">Megakaryocyte and platelet inhibitory receptor G6b</fullName>
    </submittedName>
</protein>
<dbReference type="Proteomes" id="UP000694863">
    <property type="component" value="Unplaced"/>
</dbReference>
<reference evidence="2" key="1">
    <citation type="submission" date="2025-08" db="UniProtKB">
        <authorList>
            <consortium name="RefSeq"/>
        </authorList>
    </citation>
    <scope>IDENTIFICATION</scope>
</reference>
<keyword evidence="2" id="KW-0675">Receptor</keyword>